<evidence type="ECO:0000313" key="1">
    <source>
        <dbReference type="EMBL" id="KAJ8367288.1"/>
    </source>
</evidence>
<gene>
    <name evidence="1" type="ORF">AAFF_G00323490</name>
</gene>
<dbReference type="EMBL" id="JAINUG010000490">
    <property type="protein sequence ID" value="KAJ8367288.1"/>
    <property type="molecule type" value="Genomic_DNA"/>
</dbReference>
<sequence>MTEMCQQKEQALQQSGNESLQFPVDCSVLQELLIQAVGQVEGSLQSERAFQAHSLRMRAMQEEHEQSQSSYKAQCMWSIVITEQWIFNQCTVFIDFEEIPLLDLTAKSAPSPSTRRHTGSQSWSLLEVEGIHPARRPRRSSLTSMSLSSVKCNAASFLKFFKRS</sequence>
<protein>
    <submittedName>
        <fullName evidence="1">Uncharacterized protein</fullName>
    </submittedName>
</protein>
<organism evidence="1 2">
    <name type="scientific">Aldrovandia affinis</name>
    <dbReference type="NCBI Taxonomy" id="143900"/>
    <lineage>
        <taxon>Eukaryota</taxon>
        <taxon>Metazoa</taxon>
        <taxon>Chordata</taxon>
        <taxon>Craniata</taxon>
        <taxon>Vertebrata</taxon>
        <taxon>Euteleostomi</taxon>
        <taxon>Actinopterygii</taxon>
        <taxon>Neopterygii</taxon>
        <taxon>Teleostei</taxon>
        <taxon>Notacanthiformes</taxon>
        <taxon>Halosauridae</taxon>
        <taxon>Aldrovandia</taxon>
    </lineage>
</organism>
<accession>A0AAD7R6U7</accession>
<keyword evidence="2" id="KW-1185">Reference proteome</keyword>
<evidence type="ECO:0000313" key="2">
    <source>
        <dbReference type="Proteomes" id="UP001221898"/>
    </source>
</evidence>
<name>A0AAD7R6U7_9TELE</name>
<comment type="caution">
    <text evidence="1">The sequence shown here is derived from an EMBL/GenBank/DDBJ whole genome shotgun (WGS) entry which is preliminary data.</text>
</comment>
<proteinExistence type="predicted"/>
<reference evidence="1" key="1">
    <citation type="journal article" date="2023" name="Science">
        <title>Genome structures resolve the early diversification of teleost fishes.</title>
        <authorList>
            <person name="Parey E."/>
            <person name="Louis A."/>
            <person name="Montfort J."/>
            <person name="Bouchez O."/>
            <person name="Roques C."/>
            <person name="Iampietro C."/>
            <person name="Lluch J."/>
            <person name="Castinel A."/>
            <person name="Donnadieu C."/>
            <person name="Desvignes T."/>
            <person name="Floi Bucao C."/>
            <person name="Jouanno E."/>
            <person name="Wen M."/>
            <person name="Mejri S."/>
            <person name="Dirks R."/>
            <person name="Jansen H."/>
            <person name="Henkel C."/>
            <person name="Chen W.J."/>
            <person name="Zahm M."/>
            <person name="Cabau C."/>
            <person name="Klopp C."/>
            <person name="Thompson A.W."/>
            <person name="Robinson-Rechavi M."/>
            <person name="Braasch I."/>
            <person name="Lecointre G."/>
            <person name="Bobe J."/>
            <person name="Postlethwait J.H."/>
            <person name="Berthelot C."/>
            <person name="Roest Crollius H."/>
            <person name="Guiguen Y."/>
        </authorList>
    </citation>
    <scope>NUCLEOTIDE SEQUENCE</scope>
    <source>
        <strain evidence="1">NC1722</strain>
    </source>
</reference>
<dbReference type="AlphaFoldDB" id="A0AAD7R6U7"/>
<dbReference type="Proteomes" id="UP001221898">
    <property type="component" value="Unassembled WGS sequence"/>
</dbReference>